<evidence type="ECO:0000313" key="3">
    <source>
        <dbReference type="EMBL" id="BEQ13197.1"/>
    </source>
</evidence>
<dbReference type="NCBIfam" id="NF033516">
    <property type="entry name" value="transpos_IS3"/>
    <property type="match status" value="1"/>
</dbReference>
<dbReference type="GO" id="GO:0015074">
    <property type="term" value="P:DNA integration"/>
    <property type="evidence" value="ECO:0007669"/>
    <property type="project" value="InterPro"/>
</dbReference>
<dbReference type="PANTHER" id="PTHR47515:SF1">
    <property type="entry name" value="BLR2054 PROTEIN"/>
    <property type="match status" value="1"/>
</dbReference>
<dbReference type="GO" id="GO:0003676">
    <property type="term" value="F:nucleic acid binding"/>
    <property type="evidence" value="ECO:0007669"/>
    <property type="project" value="InterPro"/>
</dbReference>
<dbReference type="PANTHER" id="PTHR47515">
    <property type="entry name" value="LOW CALCIUM RESPONSE LOCUS PROTEIN T"/>
    <property type="match status" value="1"/>
</dbReference>
<dbReference type="Gene3D" id="3.30.420.10">
    <property type="entry name" value="Ribonuclease H-like superfamily/Ribonuclease H"/>
    <property type="match status" value="1"/>
</dbReference>
<organism evidence="3 4">
    <name type="scientific">Desulfoferula mesophila</name>
    <dbReference type="NCBI Taxonomy" id="3058419"/>
    <lineage>
        <taxon>Bacteria</taxon>
        <taxon>Pseudomonadati</taxon>
        <taxon>Thermodesulfobacteriota</taxon>
        <taxon>Desulfarculia</taxon>
        <taxon>Desulfarculales</taxon>
        <taxon>Desulfarculaceae</taxon>
        <taxon>Desulfoferula</taxon>
    </lineage>
</organism>
<feature type="region of interest" description="Disordered" evidence="1">
    <location>
        <begin position="274"/>
        <end position="327"/>
    </location>
</feature>
<dbReference type="Proteomes" id="UP001366166">
    <property type="component" value="Chromosome"/>
</dbReference>
<dbReference type="EMBL" id="AP028679">
    <property type="protein sequence ID" value="BEQ13197.1"/>
    <property type="molecule type" value="Genomic_DNA"/>
</dbReference>
<protein>
    <recommendedName>
        <fullName evidence="2">Integrase catalytic domain-containing protein</fullName>
    </recommendedName>
</protein>
<dbReference type="Pfam" id="PF13683">
    <property type="entry name" value="rve_3"/>
    <property type="match status" value="1"/>
</dbReference>
<dbReference type="SUPFAM" id="SSF53098">
    <property type="entry name" value="Ribonuclease H-like"/>
    <property type="match status" value="1"/>
</dbReference>
<accession>A0AAU9F009</accession>
<feature type="compositionally biased region" description="Polar residues" evidence="1">
    <location>
        <begin position="302"/>
        <end position="313"/>
    </location>
</feature>
<dbReference type="Pfam" id="PF13276">
    <property type="entry name" value="HTH_21"/>
    <property type="match status" value="1"/>
</dbReference>
<dbReference type="InterPro" id="IPR036397">
    <property type="entry name" value="RNaseH_sf"/>
</dbReference>
<dbReference type="PROSITE" id="PS50994">
    <property type="entry name" value="INTEGRASE"/>
    <property type="match status" value="1"/>
</dbReference>
<dbReference type="InterPro" id="IPR001584">
    <property type="entry name" value="Integrase_cat-core"/>
</dbReference>
<dbReference type="KEGG" id="dmp:FAK_02630"/>
<keyword evidence="4" id="KW-1185">Reference proteome</keyword>
<dbReference type="InterPro" id="IPR048020">
    <property type="entry name" value="Transpos_IS3"/>
</dbReference>
<dbReference type="InterPro" id="IPR012337">
    <property type="entry name" value="RNaseH-like_sf"/>
</dbReference>
<name>A0AAU9F009_9BACT</name>
<evidence type="ECO:0000256" key="1">
    <source>
        <dbReference type="SAM" id="MobiDB-lite"/>
    </source>
</evidence>
<dbReference type="AlphaFoldDB" id="A0AAU9F009"/>
<dbReference type="InterPro" id="IPR025948">
    <property type="entry name" value="HTH-like_dom"/>
</dbReference>
<reference evidence="4" key="1">
    <citation type="journal article" date="2023" name="Arch. Microbiol.">
        <title>Desulfoferula mesophilus gen. nov. sp. nov., a mesophilic sulfate-reducing bacterium isolated from a brackish lake sediment.</title>
        <authorList>
            <person name="Watanabe T."/>
            <person name="Yabe T."/>
            <person name="Tsuji J.M."/>
            <person name="Fukui M."/>
        </authorList>
    </citation>
    <scope>NUCLEOTIDE SEQUENCE [LARGE SCALE GENOMIC DNA]</scope>
    <source>
        <strain evidence="4">12FAK</strain>
    </source>
</reference>
<feature type="domain" description="Integrase catalytic" evidence="2">
    <location>
        <begin position="110"/>
        <end position="274"/>
    </location>
</feature>
<evidence type="ECO:0000259" key="2">
    <source>
        <dbReference type="PROSITE" id="PS50994"/>
    </source>
</evidence>
<proteinExistence type="predicted"/>
<sequence length="357" mass="41134">MKPVRKRALAGYLEKVFGVSERRACQVLKFARSSHRYQSIADRQNELRMRLRDLAAVRVSYGYRRLHVLLRREGWLVNAKRVYRLYTEEGLTMRRKRPRRRVSAARRVVSQPKPKRSNESWSMDFVSDQLYSGHQLRVLTIVDNFSRESLALKAGQSLRGDDVVAVLNQLVAERGAPKSIKVDNGSEFTSKVLDQWAYWNKVELDFSRPGKPTDNPFIESFNGRLREECLNENWFVSVVDAQDKLDTWRLDYNQHRPHSSLGNMTPEAYAKQMGSAPCMASPRPPSPRKQTWESLIPPGPETGSTSKPGNLSSHLDPKRVAPQFSRRRDRTSPLVAWRLVSPIRRRLPASRNSLLQL</sequence>
<evidence type="ECO:0000313" key="4">
    <source>
        <dbReference type="Proteomes" id="UP001366166"/>
    </source>
</evidence>
<gene>
    <name evidence="3" type="ORF">FAK_02630</name>
</gene>